<dbReference type="HOGENOM" id="CLU_000288_57_18_1"/>
<dbReference type="AlphaFoldDB" id="A0A0C3NCZ9"/>
<dbReference type="InterPro" id="IPR036322">
    <property type="entry name" value="WD40_repeat_dom_sf"/>
</dbReference>
<dbReference type="SUPFAM" id="SSF50978">
    <property type="entry name" value="WD40 repeat-like"/>
    <property type="match status" value="1"/>
</dbReference>
<evidence type="ECO:0008006" key="5">
    <source>
        <dbReference type="Google" id="ProtNLM"/>
    </source>
</evidence>
<name>A0A0C3NCZ9_PISTI</name>
<evidence type="ECO:0000313" key="4">
    <source>
        <dbReference type="Proteomes" id="UP000054217"/>
    </source>
</evidence>
<dbReference type="Gene3D" id="2.130.10.10">
    <property type="entry name" value="YVTN repeat-like/Quinoprotein amine dehydrogenase"/>
    <property type="match status" value="1"/>
</dbReference>
<evidence type="ECO:0000313" key="3">
    <source>
        <dbReference type="EMBL" id="KIN93448.1"/>
    </source>
</evidence>
<protein>
    <recommendedName>
        <fullName evidence="5">Anaphase-promoting complex subunit 4 WD40 domain-containing protein</fullName>
    </recommendedName>
</protein>
<organism evidence="3 4">
    <name type="scientific">Pisolithus tinctorius Marx 270</name>
    <dbReference type="NCBI Taxonomy" id="870435"/>
    <lineage>
        <taxon>Eukaryota</taxon>
        <taxon>Fungi</taxon>
        <taxon>Dikarya</taxon>
        <taxon>Basidiomycota</taxon>
        <taxon>Agaricomycotina</taxon>
        <taxon>Agaricomycetes</taxon>
        <taxon>Agaricomycetidae</taxon>
        <taxon>Boletales</taxon>
        <taxon>Sclerodermatineae</taxon>
        <taxon>Pisolithaceae</taxon>
        <taxon>Pisolithus</taxon>
    </lineage>
</organism>
<keyword evidence="4" id="KW-1185">Reference proteome</keyword>
<dbReference type="InParanoid" id="A0A0C3NCZ9"/>
<keyword evidence="2" id="KW-0677">Repeat</keyword>
<proteinExistence type="predicted"/>
<reference evidence="4" key="2">
    <citation type="submission" date="2015-01" db="EMBL/GenBank/DDBJ databases">
        <title>Evolutionary Origins and Diversification of the Mycorrhizal Mutualists.</title>
        <authorList>
            <consortium name="DOE Joint Genome Institute"/>
            <consortium name="Mycorrhizal Genomics Consortium"/>
            <person name="Kohler A."/>
            <person name="Kuo A."/>
            <person name="Nagy L.G."/>
            <person name="Floudas D."/>
            <person name="Copeland A."/>
            <person name="Barry K.W."/>
            <person name="Cichocki N."/>
            <person name="Veneault-Fourrey C."/>
            <person name="LaButti K."/>
            <person name="Lindquist E.A."/>
            <person name="Lipzen A."/>
            <person name="Lundell T."/>
            <person name="Morin E."/>
            <person name="Murat C."/>
            <person name="Riley R."/>
            <person name="Ohm R."/>
            <person name="Sun H."/>
            <person name="Tunlid A."/>
            <person name="Henrissat B."/>
            <person name="Grigoriev I.V."/>
            <person name="Hibbett D.S."/>
            <person name="Martin F."/>
        </authorList>
    </citation>
    <scope>NUCLEOTIDE SEQUENCE [LARGE SCALE GENOMIC DNA]</scope>
    <source>
        <strain evidence="4">Marx 270</strain>
    </source>
</reference>
<evidence type="ECO:0000256" key="2">
    <source>
        <dbReference type="ARBA" id="ARBA00022737"/>
    </source>
</evidence>
<dbReference type="Pfam" id="PF00400">
    <property type="entry name" value="WD40"/>
    <property type="match status" value="3"/>
</dbReference>
<keyword evidence="1" id="KW-0853">WD repeat</keyword>
<sequence>MTMDAKRIEIVSQSDVHAVAFAEESQVVGGHANGDIRRWKISDGQQQGPAMQAASAVESVAVSQDGHWMVTGTGDGSHTRIVWNATIHKKVHEFTEHRGWVTGLDISRDCTMFATADYLNAEIFSITSGIRLLPPLPHHSIADIKFSPDDSRFATASETRGFRVYSTHDGSILFDSGQSGSTAVVRREQRQSHLFRPFLVIVFRMVDP</sequence>
<dbReference type="Proteomes" id="UP000054217">
    <property type="component" value="Unassembled WGS sequence"/>
</dbReference>
<dbReference type="InterPro" id="IPR015943">
    <property type="entry name" value="WD40/YVTN_repeat-like_dom_sf"/>
</dbReference>
<reference evidence="3 4" key="1">
    <citation type="submission" date="2014-04" db="EMBL/GenBank/DDBJ databases">
        <authorList>
            <consortium name="DOE Joint Genome Institute"/>
            <person name="Kuo A."/>
            <person name="Kohler A."/>
            <person name="Costa M.D."/>
            <person name="Nagy L.G."/>
            <person name="Floudas D."/>
            <person name="Copeland A."/>
            <person name="Barry K.W."/>
            <person name="Cichocki N."/>
            <person name="Veneault-Fourrey C."/>
            <person name="LaButti K."/>
            <person name="Lindquist E.A."/>
            <person name="Lipzen A."/>
            <person name="Lundell T."/>
            <person name="Morin E."/>
            <person name="Murat C."/>
            <person name="Sun H."/>
            <person name="Tunlid A."/>
            <person name="Henrissat B."/>
            <person name="Grigoriev I.V."/>
            <person name="Hibbett D.S."/>
            <person name="Martin F."/>
            <person name="Nordberg H.P."/>
            <person name="Cantor M.N."/>
            <person name="Hua S.X."/>
        </authorList>
    </citation>
    <scope>NUCLEOTIDE SEQUENCE [LARGE SCALE GENOMIC DNA]</scope>
    <source>
        <strain evidence="3 4">Marx 270</strain>
    </source>
</reference>
<dbReference type="SMART" id="SM00320">
    <property type="entry name" value="WD40"/>
    <property type="match status" value="4"/>
</dbReference>
<dbReference type="PANTHER" id="PTHR19848:SF8">
    <property type="entry name" value="F-BOX AND WD REPEAT DOMAIN CONTAINING 7"/>
    <property type="match status" value="1"/>
</dbReference>
<dbReference type="PANTHER" id="PTHR19848">
    <property type="entry name" value="WD40 REPEAT PROTEIN"/>
    <property type="match status" value="1"/>
</dbReference>
<evidence type="ECO:0000256" key="1">
    <source>
        <dbReference type="ARBA" id="ARBA00022574"/>
    </source>
</evidence>
<gene>
    <name evidence="3" type="ORF">M404DRAFT_36092</name>
</gene>
<dbReference type="InterPro" id="IPR001680">
    <property type="entry name" value="WD40_rpt"/>
</dbReference>
<dbReference type="EMBL" id="KN832168">
    <property type="protein sequence ID" value="KIN93448.1"/>
    <property type="molecule type" value="Genomic_DNA"/>
</dbReference>
<dbReference type="STRING" id="870435.A0A0C3NCZ9"/>
<accession>A0A0C3NCZ9</accession>